<feature type="region of interest" description="Disordered" evidence="7">
    <location>
        <begin position="319"/>
        <end position="375"/>
    </location>
</feature>
<evidence type="ECO:0000256" key="5">
    <source>
        <dbReference type="ARBA" id="ARBA00022517"/>
    </source>
</evidence>
<dbReference type="SMART" id="SM00879">
    <property type="entry name" value="Brix"/>
    <property type="match status" value="1"/>
</dbReference>
<dbReference type="GO" id="GO:0006364">
    <property type="term" value="P:rRNA processing"/>
    <property type="evidence" value="ECO:0007669"/>
    <property type="project" value="InterPro"/>
</dbReference>
<protein>
    <recommendedName>
        <fullName evidence="4">Ribosome biogenesis protein BRX1 homolog</fullName>
    </recommendedName>
</protein>
<comment type="function">
    <text evidence="1">Required for biogenesis of the 60S ribosomal subunit.</text>
</comment>
<dbReference type="AlphaFoldDB" id="A0A9P0F415"/>
<keyword evidence="5" id="KW-0690">Ribosome biogenesis</keyword>
<evidence type="ECO:0000313" key="10">
    <source>
        <dbReference type="Proteomes" id="UP001152759"/>
    </source>
</evidence>
<dbReference type="GO" id="GO:0005730">
    <property type="term" value="C:nucleolus"/>
    <property type="evidence" value="ECO:0007669"/>
    <property type="project" value="UniProtKB-SubCell"/>
</dbReference>
<evidence type="ECO:0000256" key="6">
    <source>
        <dbReference type="ARBA" id="ARBA00023242"/>
    </source>
</evidence>
<comment type="subcellular location">
    <subcellularLocation>
        <location evidence="2">Nucleus</location>
        <location evidence="2">Nucleolus</location>
    </subcellularLocation>
</comment>
<evidence type="ECO:0000256" key="4">
    <source>
        <dbReference type="ARBA" id="ARBA00020522"/>
    </source>
</evidence>
<sequence>MMENTVTSDVLYEKKAEKWINRQRILVFASPGISHIDRHLMKDLLSMMPHSRYGSKMEKKKKLFELNEICKSENCNKCILFEGRLRRDLYMWISNIKGGPSAKFLVESVFTLREMRLTGNCLKGSRPLLSFDENFNKYPHYAVLKELFIQVFGVPRYHPKSHPFVDHVITFSVLDNRIWFRNYQVLAEDGALIEIGPRFSLNPIKIFNDSFGGDTLWTNPTYISPAKYRQQLKKAAGEKYVSKKIAKEVKLETKAQCAESYATNPTDLVFSAEVPEEINEAFKKVPFTSLTTEEKKRELTKREILRMKQKLILKAQAKEQMKKELKKKKGGKLKLKKKNVKKNQKAKSQKAQAAKNAKKSTAKKTGKNRKPLKSK</sequence>
<dbReference type="PROSITE" id="PS50833">
    <property type="entry name" value="BRIX"/>
    <property type="match status" value="1"/>
</dbReference>
<evidence type="ECO:0000259" key="8">
    <source>
        <dbReference type="PROSITE" id="PS50833"/>
    </source>
</evidence>
<dbReference type="InterPro" id="IPR026532">
    <property type="entry name" value="BRX1"/>
</dbReference>
<gene>
    <name evidence="9" type="ORF">BEMITA_LOCUS9704</name>
</gene>
<dbReference type="GO" id="GO:0000027">
    <property type="term" value="P:ribosomal large subunit assembly"/>
    <property type="evidence" value="ECO:0007669"/>
    <property type="project" value="TreeGrafter"/>
</dbReference>
<evidence type="ECO:0000256" key="1">
    <source>
        <dbReference type="ARBA" id="ARBA00003439"/>
    </source>
</evidence>
<dbReference type="Proteomes" id="UP001152759">
    <property type="component" value="Chromosome 5"/>
</dbReference>
<comment type="similarity">
    <text evidence="3">Belongs to the BRX1 family.</text>
</comment>
<feature type="domain" description="Brix" evidence="8">
    <location>
        <begin position="23"/>
        <end position="212"/>
    </location>
</feature>
<dbReference type="InterPro" id="IPR007109">
    <property type="entry name" value="Brix"/>
</dbReference>
<accession>A0A9P0F415</accession>
<organism evidence="9 10">
    <name type="scientific">Bemisia tabaci</name>
    <name type="common">Sweetpotato whitefly</name>
    <name type="synonym">Aleurodes tabaci</name>
    <dbReference type="NCBI Taxonomy" id="7038"/>
    <lineage>
        <taxon>Eukaryota</taxon>
        <taxon>Metazoa</taxon>
        <taxon>Ecdysozoa</taxon>
        <taxon>Arthropoda</taxon>
        <taxon>Hexapoda</taxon>
        <taxon>Insecta</taxon>
        <taxon>Pterygota</taxon>
        <taxon>Neoptera</taxon>
        <taxon>Paraneoptera</taxon>
        <taxon>Hemiptera</taxon>
        <taxon>Sternorrhyncha</taxon>
        <taxon>Aleyrodoidea</taxon>
        <taxon>Aleyrodidae</taxon>
        <taxon>Aleyrodinae</taxon>
        <taxon>Bemisia</taxon>
    </lineage>
</organism>
<dbReference type="PANTHER" id="PTHR13634">
    <property type="entry name" value="RIBOSOME BIOGENESIS PROTEIN BRIX"/>
    <property type="match status" value="1"/>
</dbReference>
<evidence type="ECO:0000256" key="2">
    <source>
        <dbReference type="ARBA" id="ARBA00004604"/>
    </source>
</evidence>
<proteinExistence type="inferred from homology"/>
<dbReference type="KEGG" id="btab:109039874"/>
<evidence type="ECO:0000256" key="7">
    <source>
        <dbReference type="SAM" id="MobiDB-lite"/>
    </source>
</evidence>
<keyword evidence="10" id="KW-1185">Reference proteome</keyword>
<keyword evidence="6" id="KW-0539">Nucleus</keyword>
<evidence type="ECO:0000313" key="9">
    <source>
        <dbReference type="EMBL" id="CAH0391043.1"/>
    </source>
</evidence>
<reference evidence="9" key="1">
    <citation type="submission" date="2021-12" db="EMBL/GenBank/DDBJ databases">
        <authorList>
            <person name="King R."/>
        </authorList>
    </citation>
    <scope>NUCLEOTIDE SEQUENCE</scope>
</reference>
<dbReference type="OrthoDB" id="1638493at2759"/>
<feature type="compositionally biased region" description="Basic residues" evidence="7">
    <location>
        <begin position="356"/>
        <end position="375"/>
    </location>
</feature>
<dbReference type="SUPFAM" id="SSF52954">
    <property type="entry name" value="Class II aaRS ABD-related"/>
    <property type="match status" value="1"/>
</dbReference>
<feature type="compositionally biased region" description="Basic residues" evidence="7">
    <location>
        <begin position="324"/>
        <end position="348"/>
    </location>
</feature>
<name>A0A9P0F415_BEMTA</name>
<dbReference type="PANTHER" id="PTHR13634:SF0">
    <property type="entry name" value="RIBOSOME BIOGENESIS PROTEIN BRX1 HOMOLOG"/>
    <property type="match status" value="1"/>
</dbReference>
<dbReference type="EMBL" id="OU963866">
    <property type="protein sequence ID" value="CAH0391043.1"/>
    <property type="molecule type" value="Genomic_DNA"/>
</dbReference>
<evidence type="ECO:0000256" key="3">
    <source>
        <dbReference type="ARBA" id="ARBA00006369"/>
    </source>
</evidence>
<dbReference type="GO" id="GO:0019843">
    <property type="term" value="F:rRNA binding"/>
    <property type="evidence" value="ECO:0007669"/>
    <property type="project" value="InterPro"/>
</dbReference>
<dbReference type="Pfam" id="PF04427">
    <property type="entry name" value="Brix"/>
    <property type="match status" value="1"/>
</dbReference>